<dbReference type="PANTHER" id="PTHR43033:SF1">
    <property type="entry name" value="TRNA(ILE)-LYSIDINE SYNTHASE-RELATED"/>
    <property type="match status" value="1"/>
</dbReference>
<dbReference type="Proteomes" id="UP000031829">
    <property type="component" value="Chromosome"/>
</dbReference>
<dbReference type="NCBIfam" id="TIGR02433">
    <property type="entry name" value="lysidine_TilS_C"/>
    <property type="match status" value="1"/>
</dbReference>
<accession>A0A0B6AC13</accession>
<dbReference type="HAMAP" id="MF_01161">
    <property type="entry name" value="tRNA_Ile_lys_synt"/>
    <property type="match status" value="1"/>
</dbReference>
<dbReference type="InterPro" id="IPR012094">
    <property type="entry name" value="tRNA_Ile_lys_synt"/>
</dbReference>
<dbReference type="InterPro" id="IPR012795">
    <property type="entry name" value="tRNA_Ile_lys_synt_N"/>
</dbReference>
<dbReference type="GO" id="GO:0032267">
    <property type="term" value="F:tRNA(Ile)-lysidine synthase activity"/>
    <property type="evidence" value="ECO:0007669"/>
    <property type="project" value="UniProtKB-EC"/>
</dbReference>
<evidence type="ECO:0000256" key="6">
    <source>
        <dbReference type="ARBA" id="ARBA00022840"/>
    </source>
</evidence>
<evidence type="ECO:0000256" key="3">
    <source>
        <dbReference type="ARBA" id="ARBA00022598"/>
    </source>
</evidence>
<evidence type="ECO:0000313" key="11">
    <source>
        <dbReference type="Proteomes" id="UP000031829"/>
    </source>
</evidence>
<comment type="function">
    <text evidence="8">Ligates lysine onto the cytidine present at position 34 of the AUA codon-specific tRNA(Ile) that contains the anticodon CAU, in an ATP-dependent manner. Cytidine is converted to lysidine, thus changing the amino acid specificity of the tRNA from methionine to isoleucine.</text>
</comment>
<keyword evidence="2 8" id="KW-0963">Cytoplasm</keyword>
<evidence type="ECO:0000259" key="9">
    <source>
        <dbReference type="SMART" id="SM00977"/>
    </source>
</evidence>
<dbReference type="Gene3D" id="3.30.465.60">
    <property type="match status" value="1"/>
</dbReference>
<reference evidence="10 11" key="1">
    <citation type="journal article" date="2015" name="Genome Announc.">
        <title>Complete genome sequences for 35 biothreat assay-relevant bacillus species.</title>
        <authorList>
            <person name="Johnson S.L."/>
            <person name="Daligault H.E."/>
            <person name="Davenport K.W."/>
            <person name="Jaissle J."/>
            <person name="Frey K.G."/>
            <person name="Ladner J.T."/>
            <person name="Broomall S.M."/>
            <person name="Bishop-Lilly K.A."/>
            <person name="Bruce D.C."/>
            <person name="Gibbons H.S."/>
            <person name="Coyne S.R."/>
            <person name="Lo C.C."/>
            <person name="Meincke L."/>
            <person name="Munk A.C."/>
            <person name="Koroleva G.I."/>
            <person name="Rosenzweig C.N."/>
            <person name="Palacios G.F."/>
            <person name="Redden C.L."/>
            <person name="Minogue T.D."/>
            <person name="Chain P.S."/>
        </authorList>
    </citation>
    <scope>NUCLEOTIDE SEQUENCE [LARGE SCALE GENOMIC DNA]</scope>
    <source>
        <strain evidence="11">ATCC 14581 / DSM 32 / JCM 2506 / NBRC 15308 / NCIMB 9376 / NCTC 10342 / NRRL B-14308 / VKM B-512</strain>
    </source>
</reference>
<dbReference type="Pfam" id="PF11734">
    <property type="entry name" value="TilS_C"/>
    <property type="match status" value="1"/>
</dbReference>
<feature type="domain" description="Lysidine-tRNA(Ile) synthetase C-terminal" evidence="9">
    <location>
        <begin position="383"/>
        <end position="455"/>
    </location>
</feature>
<dbReference type="InterPro" id="IPR014729">
    <property type="entry name" value="Rossmann-like_a/b/a_fold"/>
</dbReference>
<dbReference type="SUPFAM" id="SSF56037">
    <property type="entry name" value="PheT/TilS domain"/>
    <property type="match status" value="1"/>
</dbReference>
<evidence type="ECO:0000256" key="2">
    <source>
        <dbReference type="ARBA" id="ARBA00022490"/>
    </source>
</evidence>
<keyword evidence="6 8" id="KW-0067">ATP-binding</keyword>
<keyword evidence="4 8" id="KW-0819">tRNA processing</keyword>
<dbReference type="CDD" id="cd01992">
    <property type="entry name" value="TilS_N"/>
    <property type="match status" value="1"/>
</dbReference>
<protein>
    <recommendedName>
        <fullName evidence="8">tRNA(Ile)-lysidine synthase</fullName>
        <ecNumber evidence="8">6.3.4.19</ecNumber>
    </recommendedName>
    <alternativeName>
        <fullName evidence="8">tRNA(Ile)-2-lysyl-cytidine synthase</fullName>
    </alternativeName>
    <alternativeName>
        <fullName evidence="8">tRNA(Ile)-lysidine synthetase</fullName>
    </alternativeName>
</protein>
<dbReference type="InterPro" id="IPR011063">
    <property type="entry name" value="TilS/TtcA_N"/>
</dbReference>
<evidence type="ECO:0000256" key="8">
    <source>
        <dbReference type="HAMAP-Rule" id="MF_01161"/>
    </source>
</evidence>
<evidence type="ECO:0000256" key="7">
    <source>
        <dbReference type="ARBA" id="ARBA00048539"/>
    </source>
</evidence>
<dbReference type="GO" id="GO:0006400">
    <property type="term" value="P:tRNA modification"/>
    <property type="evidence" value="ECO:0007669"/>
    <property type="project" value="UniProtKB-UniRule"/>
</dbReference>
<evidence type="ECO:0000256" key="4">
    <source>
        <dbReference type="ARBA" id="ARBA00022694"/>
    </source>
</evidence>
<dbReference type="GO" id="GO:0005737">
    <property type="term" value="C:cytoplasm"/>
    <property type="evidence" value="ECO:0007669"/>
    <property type="project" value="UniProtKB-SubCell"/>
</dbReference>
<comment type="domain">
    <text evidence="8">The N-terminal region contains the highly conserved SGGXDS motif, predicted to be a P-loop motif involved in ATP binding.</text>
</comment>
<comment type="similarity">
    <text evidence="8">Belongs to the tRNA(Ile)-lysidine synthase family.</text>
</comment>
<organism evidence="10 11">
    <name type="scientific">Priestia megaterium (strain ATCC 14581 / DSM 32 / CCUG 1817 / JCM 2506 / NBRC 15308 / NCIMB 9376 / NCTC 10342 / NRRL B-14308 / VKM B-512 / Ford 19)</name>
    <name type="common">Bacillus megaterium</name>
    <dbReference type="NCBI Taxonomy" id="1348623"/>
    <lineage>
        <taxon>Bacteria</taxon>
        <taxon>Bacillati</taxon>
        <taxon>Bacillota</taxon>
        <taxon>Bacilli</taxon>
        <taxon>Bacillales</taxon>
        <taxon>Bacillaceae</taxon>
        <taxon>Priestia</taxon>
    </lineage>
</organism>
<dbReference type="KEGG" id="bmeg:BG04_2363"/>
<dbReference type="EC" id="6.3.4.19" evidence="8"/>
<dbReference type="NCBIfam" id="TIGR02432">
    <property type="entry name" value="lysidine_TilS_N"/>
    <property type="match status" value="1"/>
</dbReference>
<name>A0A0B6AC13_PRIM2</name>
<dbReference type="SUPFAM" id="SSF82829">
    <property type="entry name" value="MesJ substrate recognition domain-like"/>
    <property type="match status" value="1"/>
</dbReference>
<dbReference type="PANTHER" id="PTHR43033">
    <property type="entry name" value="TRNA(ILE)-LYSIDINE SYNTHASE-RELATED"/>
    <property type="match status" value="1"/>
</dbReference>
<dbReference type="SUPFAM" id="SSF52402">
    <property type="entry name" value="Adenine nucleotide alpha hydrolases-like"/>
    <property type="match status" value="1"/>
</dbReference>
<dbReference type="SMART" id="SM00977">
    <property type="entry name" value="TilS_C"/>
    <property type="match status" value="1"/>
</dbReference>
<dbReference type="Gene3D" id="3.40.50.620">
    <property type="entry name" value="HUPs"/>
    <property type="match status" value="1"/>
</dbReference>
<keyword evidence="3 8" id="KW-0436">Ligase</keyword>
<dbReference type="Pfam" id="PF01171">
    <property type="entry name" value="ATP_bind_3"/>
    <property type="match status" value="1"/>
</dbReference>
<keyword evidence="5 8" id="KW-0547">Nucleotide-binding</keyword>
<dbReference type="PATRIC" id="fig|592022.4.peg.62"/>
<dbReference type="GO" id="GO:0005524">
    <property type="term" value="F:ATP binding"/>
    <property type="evidence" value="ECO:0007669"/>
    <property type="project" value="UniProtKB-UniRule"/>
</dbReference>
<evidence type="ECO:0000256" key="1">
    <source>
        <dbReference type="ARBA" id="ARBA00004496"/>
    </source>
</evidence>
<sequence>MEKQVNNFMTKHQLLSAGSTVVVGISGGPDSLALLHFLWSLKEQKSLTIIAAHVDHMFRGEESQQDMEYVQNYCKQLNIKCEAKQIDVTAYQKERKLSSQVAARECRYTFFTHVMKKHKANFLALGHHGDDQIETMLMRMVRGSTMNGYAGMQPKRPYADGFIIRPFLAVTKEEINRYCKLHGLTPRIDPSNEKDSYTRNRFRHYVLPFLKQENAAVHEKFQQFSENLHEDQAYLEELTTDVMNKVMRKKLQNEILIDRDCFLRIRKPLQRRGIQLILNYLYKEIPPTLSSAHVDMLVGFCESEKPSGTLDFPNGLRIIRSYNDCLFTFNEGNIEPYEFIVPIPGVVELPNGHQLICEIHNKVEDIKGNDVFLLDEAHDLQSLKVRTRKNGDKMRVKGMKGHKKVKDIFIDEKIPLHFRDHWPVVEDSQGTILWLPGLKKSAYELHTHKSRYVILYYK</sequence>
<dbReference type="AlphaFoldDB" id="A0A0B6AC13"/>
<dbReference type="EMBL" id="CP009920">
    <property type="protein sequence ID" value="AJI22440.1"/>
    <property type="molecule type" value="Genomic_DNA"/>
</dbReference>
<evidence type="ECO:0000256" key="5">
    <source>
        <dbReference type="ARBA" id="ARBA00022741"/>
    </source>
</evidence>
<comment type="catalytic activity">
    <reaction evidence="7 8">
        <text>cytidine(34) in tRNA(Ile2) + L-lysine + ATP = lysidine(34) in tRNA(Ile2) + AMP + diphosphate + H(+)</text>
        <dbReference type="Rhea" id="RHEA:43744"/>
        <dbReference type="Rhea" id="RHEA-COMP:10625"/>
        <dbReference type="Rhea" id="RHEA-COMP:10670"/>
        <dbReference type="ChEBI" id="CHEBI:15378"/>
        <dbReference type="ChEBI" id="CHEBI:30616"/>
        <dbReference type="ChEBI" id="CHEBI:32551"/>
        <dbReference type="ChEBI" id="CHEBI:33019"/>
        <dbReference type="ChEBI" id="CHEBI:82748"/>
        <dbReference type="ChEBI" id="CHEBI:83665"/>
        <dbReference type="ChEBI" id="CHEBI:456215"/>
        <dbReference type="EC" id="6.3.4.19"/>
    </reaction>
</comment>
<dbReference type="InterPro" id="IPR012796">
    <property type="entry name" value="Lysidine-tRNA-synth_C"/>
</dbReference>
<dbReference type="HOGENOM" id="CLU_018869_0_1_9"/>
<proteinExistence type="inferred from homology"/>
<comment type="subcellular location">
    <subcellularLocation>
        <location evidence="1 8">Cytoplasm</location>
    </subcellularLocation>
</comment>
<dbReference type="RefSeq" id="WP_013081349.1">
    <property type="nucleotide sequence ID" value="NZ_BCVB01000020.1"/>
</dbReference>
<evidence type="ECO:0000313" key="10">
    <source>
        <dbReference type="EMBL" id="AJI22440.1"/>
    </source>
</evidence>
<feature type="binding site" evidence="8">
    <location>
        <begin position="26"/>
        <end position="31"/>
    </location>
    <ligand>
        <name>ATP</name>
        <dbReference type="ChEBI" id="CHEBI:30616"/>
    </ligand>
</feature>
<gene>
    <name evidence="8 10" type="primary">tilS</name>
    <name evidence="10" type="ORF">BG04_2363</name>
</gene>
<dbReference type="GeneID" id="93640432"/>